<sequence length="508" mass="54538">MRSATSQSTPAQKIQWVNCSTHVPEPLVQENITIPTALPANLHCGLLTVPMSYSAPISSSNNITLGFAMRRPDSPQGLLNFNPGGPNGEVASYAWAFALNTSAEMLFSGLEDFDFLAMDTRGTYQSNALNCSFDNMTFPSYIPSTQEEFTSYQGLMSTYAQSCIDGSSPAGILEFVGSAETVQDWDSVRAALGYEKMSHWGLSYGTYSGALYASKYPQHVENFVIDAILPRSISNVDLATYQISAVNRLLLRSDAYCMNDTSCPFHAQGKGAIPVAFAAVLAQAAAGNTSNITVTPSDVRAMVSSAYLALNPNFPGLNTVLYSALNGDWTGLQWTDAYGPAYMQGVFPALTTLCADQHLDNNTWEGYQALTKAAFSVDTANIQYSQDLSILGLCGGWPYHGDSNVPIVQDVPLLLVTSDFDLNTPTESATLEFKLAGNSTLVVRHGDDHGTVSVPGAAKDIAFEYIRTGVFPNATNETFVTVYEPGSVRANISSPYEVPVGPAAGDIY</sequence>
<dbReference type="InterPro" id="IPR000073">
    <property type="entry name" value="AB_hydrolase_1"/>
</dbReference>
<name>A0A166IEY4_9AGAM</name>
<feature type="domain" description="Peptidase S33 tripeptidyl aminopeptidase-like C-terminal" evidence="2">
    <location>
        <begin position="393"/>
        <end position="474"/>
    </location>
</feature>
<dbReference type="SUPFAM" id="SSF53474">
    <property type="entry name" value="alpha/beta-Hydrolases"/>
    <property type="match status" value="1"/>
</dbReference>
<keyword evidence="4" id="KW-1185">Reference proteome</keyword>
<dbReference type="Pfam" id="PF08386">
    <property type="entry name" value="Abhydrolase_4"/>
    <property type="match status" value="1"/>
</dbReference>
<organism evidence="3 4">
    <name type="scientific">Athelia psychrophila</name>
    <dbReference type="NCBI Taxonomy" id="1759441"/>
    <lineage>
        <taxon>Eukaryota</taxon>
        <taxon>Fungi</taxon>
        <taxon>Dikarya</taxon>
        <taxon>Basidiomycota</taxon>
        <taxon>Agaricomycotina</taxon>
        <taxon>Agaricomycetes</taxon>
        <taxon>Agaricomycetidae</taxon>
        <taxon>Atheliales</taxon>
        <taxon>Atheliaceae</taxon>
        <taxon>Athelia</taxon>
    </lineage>
</organism>
<evidence type="ECO:0000259" key="1">
    <source>
        <dbReference type="Pfam" id="PF00561"/>
    </source>
</evidence>
<proteinExistence type="predicted"/>
<accession>A0A166IEY4</accession>
<feature type="domain" description="AB hydrolase-1" evidence="1">
    <location>
        <begin position="82"/>
        <end position="228"/>
    </location>
</feature>
<evidence type="ECO:0000313" key="3">
    <source>
        <dbReference type="EMBL" id="KZP19742.1"/>
    </source>
</evidence>
<dbReference type="InterPro" id="IPR013595">
    <property type="entry name" value="Pept_S33_TAP-like_C"/>
</dbReference>
<evidence type="ECO:0000259" key="2">
    <source>
        <dbReference type="Pfam" id="PF08386"/>
    </source>
</evidence>
<dbReference type="Proteomes" id="UP000076532">
    <property type="component" value="Unassembled WGS sequence"/>
</dbReference>
<dbReference type="InterPro" id="IPR029058">
    <property type="entry name" value="AB_hydrolase_fold"/>
</dbReference>
<protein>
    <submittedName>
        <fullName evidence="3">Alpha/beta-hydrolase</fullName>
    </submittedName>
</protein>
<dbReference type="EMBL" id="KV417561">
    <property type="protein sequence ID" value="KZP19742.1"/>
    <property type="molecule type" value="Genomic_DNA"/>
</dbReference>
<dbReference type="STRING" id="436010.A0A166IEY4"/>
<gene>
    <name evidence="3" type="ORF">FIBSPDRAFT_827784</name>
</gene>
<dbReference type="Pfam" id="PF00561">
    <property type="entry name" value="Abhydrolase_1"/>
    <property type="match status" value="1"/>
</dbReference>
<reference evidence="3 4" key="1">
    <citation type="journal article" date="2016" name="Mol. Biol. Evol.">
        <title>Comparative Genomics of Early-Diverging Mushroom-Forming Fungi Provides Insights into the Origins of Lignocellulose Decay Capabilities.</title>
        <authorList>
            <person name="Nagy L.G."/>
            <person name="Riley R."/>
            <person name="Tritt A."/>
            <person name="Adam C."/>
            <person name="Daum C."/>
            <person name="Floudas D."/>
            <person name="Sun H."/>
            <person name="Yadav J.S."/>
            <person name="Pangilinan J."/>
            <person name="Larsson K.H."/>
            <person name="Matsuura K."/>
            <person name="Barry K."/>
            <person name="Labutti K."/>
            <person name="Kuo R."/>
            <person name="Ohm R.A."/>
            <person name="Bhattacharya S.S."/>
            <person name="Shirouzu T."/>
            <person name="Yoshinaga Y."/>
            <person name="Martin F.M."/>
            <person name="Grigoriev I.V."/>
            <person name="Hibbett D.S."/>
        </authorList>
    </citation>
    <scope>NUCLEOTIDE SEQUENCE [LARGE SCALE GENOMIC DNA]</scope>
    <source>
        <strain evidence="3 4">CBS 109695</strain>
    </source>
</reference>
<evidence type="ECO:0000313" key="4">
    <source>
        <dbReference type="Proteomes" id="UP000076532"/>
    </source>
</evidence>
<dbReference type="Gene3D" id="3.40.50.1820">
    <property type="entry name" value="alpha/beta hydrolase"/>
    <property type="match status" value="1"/>
</dbReference>
<dbReference type="AlphaFoldDB" id="A0A166IEY4"/>
<dbReference type="OrthoDB" id="413670at2759"/>